<dbReference type="PANTHER" id="PTHR12174:SF23">
    <property type="entry name" value="MINOR HISTOCOMPATIBILITY ANTIGEN H13"/>
    <property type="match status" value="1"/>
</dbReference>
<accession>A0AAN6RUY4</accession>
<feature type="transmembrane region" description="Helical" evidence="9">
    <location>
        <begin position="475"/>
        <end position="493"/>
    </location>
</feature>
<dbReference type="GO" id="GO:0098553">
    <property type="term" value="C:lumenal side of endoplasmic reticulum membrane"/>
    <property type="evidence" value="ECO:0007669"/>
    <property type="project" value="TreeGrafter"/>
</dbReference>
<evidence type="ECO:0000256" key="6">
    <source>
        <dbReference type="ARBA" id="ARBA00022989"/>
    </source>
</evidence>
<gene>
    <name evidence="10" type="ORF">C8A05DRAFT_14366</name>
</gene>
<feature type="transmembrane region" description="Helical" evidence="9">
    <location>
        <begin position="130"/>
        <end position="151"/>
    </location>
</feature>
<feature type="transmembrane region" description="Helical" evidence="9">
    <location>
        <begin position="86"/>
        <end position="110"/>
    </location>
</feature>
<keyword evidence="11" id="KW-1185">Reference proteome</keyword>
<dbReference type="GO" id="GO:0006465">
    <property type="term" value="P:signal peptide processing"/>
    <property type="evidence" value="ECO:0007669"/>
    <property type="project" value="TreeGrafter"/>
</dbReference>
<reference evidence="10" key="1">
    <citation type="journal article" date="2023" name="Mol. Phylogenet. Evol.">
        <title>Genome-scale phylogeny and comparative genomics of the fungal order Sordariales.</title>
        <authorList>
            <person name="Hensen N."/>
            <person name="Bonometti L."/>
            <person name="Westerberg I."/>
            <person name="Brannstrom I.O."/>
            <person name="Guillou S."/>
            <person name="Cros-Aarteil S."/>
            <person name="Calhoun S."/>
            <person name="Haridas S."/>
            <person name="Kuo A."/>
            <person name="Mondo S."/>
            <person name="Pangilinan J."/>
            <person name="Riley R."/>
            <person name="LaButti K."/>
            <person name="Andreopoulos B."/>
            <person name="Lipzen A."/>
            <person name="Chen C."/>
            <person name="Yan M."/>
            <person name="Daum C."/>
            <person name="Ng V."/>
            <person name="Clum A."/>
            <person name="Steindorff A."/>
            <person name="Ohm R.A."/>
            <person name="Martin F."/>
            <person name="Silar P."/>
            <person name="Natvig D.O."/>
            <person name="Lalanne C."/>
            <person name="Gautier V."/>
            <person name="Ament-Velasquez S.L."/>
            <person name="Kruys A."/>
            <person name="Hutchinson M.I."/>
            <person name="Powell A.J."/>
            <person name="Barry K."/>
            <person name="Miller A.N."/>
            <person name="Grigoriev I.V."/>
            <person name="Debuchy R."/>
            <person name="Gladieux P."/>
            <person name="Hiltunen Thoren M."/>
            <person name="Johannesson H."/>
        </authorList>
    </citation>
    <scope>NUCLEOTIDE SEQUENCE</scope>
    <source>
        <strain evidence="10">CBS 103.79</strain>
    </source>
</reference>
<evidence type="ECO:0000256" key="4">
    <source>
        <dbReference type="ARBA" id="ARBA00022801"/>
    </source>
</evidence>
<feature type="transmembrane region" description="Helical" evidence="9">
    <location>
        <begin position="41"/>
        <end position="60"/>
    </location>
</feature>
<keyword evidence="5" id="KW-0256">Endoplasmic reticulum</keyword>
<feature type="region of interest" description="Disordered" evidence="8">
    <location>
        <begin position="519"/>
        <end position="572"/>
    </location>
</feature>
<comment type="caution">
    <text evidence="10">The sequence shown here is derived from an EMBL/GenBank/DDBJ whole genome shotgun (WGS) entry which is preliminary data.</text>
</comment>
<sequence length="585" mass="63559">MSAPESPPSVADPPSTESEVPTDRMAAAQVLAFARLLEPQYLLMVFSAVGIIWLGAHGALRRPPSAAPPKLKTGQKRQREEKFAEGLVASDVIRFPLLLAAVLVGLYYLIQWLQDPTMLNKILRGYMSTMSIAGLATLMGDALNILTSSVFPAMWADSSGRVYHIDSHRCCQYVANKETGKETVIKKKETPLPGRLSNWVPSKAVKAFLWEIRNLVTEEWTVKIVVYGKSLVKVDLRATDVARFSIAGAVAVAYHLTSSDAMSNFLSMAMCYSSFRMFSPTSFTIGSMVLVSLFVYDVVMVFYTPYMITVAKTIDAPIKLVFTSATGASMLGLGDIVVPGMMMALALRFDSYQHYQRKVKLEPIELATTTTSSSSTDPNQTSIPETNDEATTTTTTTTTSDRRIKATYTDTLGQWGNRLWISPRGRLPADDDEAADAVAATAFPKPYFHASVAGYTVGLLVTLAVMLASGHGQPALLYLVPGVTGALWLTGLVRGELGDMWVYTEDGSLDTEEVVVEVDGEGRVVGEKEGGKQEGEEKKGDGEKGEETQGDEKKGDGEEKEKGPADKLHLFMLSVTAPRTTTAIL</sequence>
<protein>
    <submittedName>
        <fullName evidence="10">Signal peptide peptidase-domain-containing protein</fullName>
    </submittedName>
</protein>
<dbReference type="EMBL" id="MU855434">
    <property type="protein sequence ID" value="KAK3903694.1"/>
    <property type="molecule type" value="Genomic_DNA"/>
</dbReference>
<dbReference type="AlphaFoldDB" id="A0AAN6RUY4"/>
<evidence type="ECO:0000256" key="1">
    <source>
        <dbReference type="ARBA" id="ARBA00004477"/>
    </source>
</evidence>
<keyword evidence="3 9" id="KW-0812">Transmembrane</keyword>
<evidence type="ECO:0000256" key="2">
    <source>
        <dbReference type="ARBA" id="ARBA00006859"/>
    </source>
</evidence>
<dbReference type="Proteomes" id="UP001303889">
    <property type="component" value="Unassembled WGS sequence"/>
</dbReference>
<dbReference type="Pfam" id="PF04258">
    <property type="entry name" value="Peptidase_A22B"/>
    <property type="match status" value="1"/>
</dbReference>
<evidence type="ECO:0000256" key="7">
    <source>
        <dbReference type="ARBA" id="ARBA00023136"/>
    </source>
</evidence>
<feature type="region of interest" description="Disordered" evidence="8">
    <location>
        <begin position="1"/>
        <end position="21"/>
    </location>
</feature>
<dbReference type="SMART" id="SM00730">
    <property type="entry name" value="PSN"/>
    <property type="match status" value="1"/>
</dbReference>
<feature type="region of interest" description="Disordered" evidence="8">
    <location>
        <begin position="368"/>
        <end position="400"/>
    </location>
</feature>
<feature type="transmembrane region" description="Helical" evidence="9">
    <location>
        <begin position="283"/>
        <end position="308"/>
    </location>
</feature>
<organism evidence="10 11">
    <name type="scientific">Staphylotrichum tortipilum</name>
    <dbReference type="NCBI Taxonomy" id="2831512"/>
    <lineage>
        <taxon>Eukaryota</taxon>
        <taxon>Fungi</taxon>
        <taxon>Dikarya</taxon>
        <taxon>Ascomycota</taxon>
        <taxon>Pezizomycotina</taxon>
        <taxon>Sordariomycetes</taxon>
        <taxon>Sordariomycetidae</taxon>
        <taxon>Sordariales</taxon>
        <taxon>Chaetomiaceae</taxon>
        <taxon>Staphylotrichum</taxon>
    </lineage>
</organism>
<dbReference type="InterPro" id="IPR006639">
    <property type="entry name" value="Preselin/SPP"/>
</dbReference>
<feature type="compositionally biased region" description="Pro residues" evidence="8">
    <location>
        <begin position="1"/>
        <end position="11"/>
    </location>
</feature>
<evidence type="ECO:0000313" key="10">
    <source>
        <dbReference type="EMBL" id="KAK3903694.1"/>
    </source>
</evidence>
<keyword evidence="7 9" id="KW-0472">Membrane</keyword>
<comment type="similarity">
    <text evidence="2">Belongs to the peptidase A22B family.</text>
</comment>
<dbReference type="InterPro" id="IPR007369">
    <property type="entry name" value="Peptidase_A22B_SPP"/>
</dbReference>
<keyword evidence="4" id="KW-0378">Hydrolase</keyword>
<evidence type="ECO:0000256" key="3">
    <source>
        <dbReference type="ARBA" id="ARBA00022692"/>
    </source>
</evidence>
<evidence type="ECO:0000256" key="9">
    <source>
        <dbReference type="SAM" id="Phobius"/>
    </source>
</evidence>
<evidence type="ECO:0000256" key="8">
    <source>
        <dbReference type="SAM" id="MobiDB-lite"/>
    </source>
</evidence>
<feature type="compositionally biased region" description="Basic and acidic residues" evidence="8">
    <location>
        <begin position="520"/>
        <end position="569"/>
    </location>
</feature>
<evidence type="ECO:0000313" key="11">
    <source>
        <dbReference type="Proteomes" id="UP001303889"/>
    </source>
</evidence>
<dbReference type="PANTHER" id="PTHR12174">
    <property type="entry name" value="SIGNAL PEPTIDE PEPTIDASE"/>
    <property type="match status" value="1"/>
</dbReference>
<feature type="transmembrane region" description="Helical" evidence="9">
    <location>
        <begin position="452"/>
        <end position="469"/>
    </location>
</feature>
<comment type="subcellular location">
    <subcellularLocation>
        <location evidence="1">Endoplasmic reticulum membrane</location>
        <topology evidence="1">Multi-pass membrane protein</topology>
    </subcellularLocation>
</comment>
<dbReference type="GO" id="GO:0098554">
    <property type="term" value="C:cytoplasmic side of endoplasmic reticulum membrane"/>
    <property type="evidence" value="ECO:0007669"/>
    <property type="project" value="TreeGrafter"/>
</dbReference>
<feature type="transmembrane region" description="Helical" evidence="9">
    <location>
        <begin position="328"/>
        <end position="347"/>
    </location>
</feature>
<proteinExistence type="inferred from homology"/>
<name>A0AAN6RUY4_9PEZI</name>
<dbReference type="GO" id="GO:0033619">
    <property type="term" value="P:membrane protein proteolysis"/>
    <property type="evidence" value="ECO:0007669"/>
    <property type="project" value="TreeGrafter"/>
</dbReference>
<evidence type="ECO:0000256" key="5">
    <source>
        <dbReference type="ARBA" id="ARBA00022824"/>
    </source>
</evidence>
<reference evidence="10" key="2">
    <citation type="submission" date="2023-05" db="EMBL/GenBank/DDBJ databases">
        <authorList>
            <consortium name="Lawrence Berkeley National Laboratory"/>
            <person name="Steindorff A."/>
            <person name="Hensen N."/>
            <person name="Bonometti L."/>
            <person name="Westerberg I."/>
            <person name="Brannstrom I.O."/>
            <person name="Guillou S."/>
            <person name="Cros-Aarteil S."/>
            <person name="Calhoun S."/>
            <person name="Haridas S."/>
            <person name="Kuo A."/>
            <person name="Mondo S."/>
            <person name="Pangilinan J."/>
            <person name="Riley R."/>
            <person name="Labutti K."/>
            <person name="Andreopoulos B."/>
            <person name="Lipzen A."/>
            <person name="Chen C."/>
            <person name="Yanf M."/>
            <person name="Daum C."/>
            <person name="Ng V."/>
            <person name="Clum A."/>
            <person name="Ohm R."/>
            <person name="Martin F."/>
            <person name="Silar P."/>
            <person name="Natvig D."/>
            <person name="Lalanne C."/>
            <person name="Gautier V."/>
            <person name="Ament-Velasquez S.L."/>
            <person name="Kruys A."/>
            <person name="Hutchinson M.I."/>
            <person name="Powell A.J."/>
            <person name="Barry K."/>
            <person name="Miller A.N."/>
            <person name="Grigoriev I.V."/>
            <person name="Debuchy R."/>
            <person name="Gladieux P."/>
            <person name="Thoren M.H."/>
            <person name="Johannesson H."/>
        </authorList>
    </citation>
    <scope>NUCLEOTIDE SEQUENCE</scope>
    <source>
        <strain evidence="10">CBS 103.79</strain>
    </source>
</reference>
<keyword evidence="6 9" id="KW-1133">Transmembrane helix</keyword>
<dbReference type="GO" id="GO:0042500">
    <property type="term" value="F:aspartic endopeptidase activity, intramembrane cleaving"/>
    <property type="evidence" value="ECO:0007669"/>
    <property type="project" value="InterPro"/>
</dbReference>